<keyword evidence="4 7" id="KW-0812">Transmembrane</keyword>
<feature type="transmembrane region" description="Helical" evidence="7">
    <location>
        <begin position="275"/>
        <end position="292"/>
    </location>
</feature>
<organism evidence="8 9">
    <name type="scientific">Leucosporidium creatinivorum</name>
    <dbReference type="NCBI Taxonomy" id="106004"/>
    <lineage>
        <taxon>Eukaryota</taxon>
        <taxon>Fungi</taxon>
        <taxon>Dikarya</taxon>
        <taxon>Basidiomycota</taxon>
        <taxon>Pucciniomycotina</taxon>
        <taxon>Microbotryomycetes</taxon>
        <taxon>Leucosporidiales</taxon>
        <taxon>Leucosporidium</taxon>
    </lineage>
</organism>
<feature type="transmembrane region" description="Helical" evidence="7">
    <location>
        <begin position="90"/>
        <end position="112"/>
    </location>
</feature>
<dbReference type="GO" id="GO:0000329">
    <property type="term" value="C:fungal-type vacuole membrane"/>
    <property type="evidence" value="ECO:0007669"/>
    <property type="project" value="TreeGrafter"/>
</dbReference>
<dbReference type="STRING" id="106004.A0A1Y2E275"/>
<feature type="transmembrane region" description="Helical" evidence="7">
    <location>
        <begin position="124"/>
        <end position="149"/>
    </location>
</feature>
<dbReference type="OrthoDB" id="627262at2759"/>
<protein>
    <submittedName>
        <fullName evidence="8">OPT oligopeptide transporter protein-domain-containing protein</fullName>
    </submittedName>
</protein>
<evidence type="ECO:0000256" key="7">
    <source>
        <dbReference type="SAM" id="Phobius"/>
    </source>
</evidence>
<feature type="transmembrane region" description="Helical" evidence="7">
    <location>
        <begin position="380"/>
        <end position="401"/>
    </location>
</feature>
<evidence type="ECO:0000313" key="9">
    <source>
        <dbReference type="Proteomes" id="UP000193467"/>
    </source>
</evidence>
<evidence type="ECO:0000256" key="4">
    <source>
        <dbReference type="ARBA" id="ARBA00022692"/>
    </source>
</evidence>
<proteinExistence type="inferred from homology"/>
<evidence type="ECO:0000256" key="6">
    <source>
        <dbReference type="ARBA" id="ARBA00023136"/>
    </source>
</evidence>
<dbReference type="InterPro" id="IPR045035">
    <property type="entry name" value="YSL-like"/>
</dbReference>
<dbReference type="PANTHER" id="PTHR31645:SF0">
    <property type="entry name" value="OLIGOPEPTIDE TRANSPORTER YGL114W-RELATED"/>
    <property type="match status" value="1"/>
</dbReference>
<comment type="caution">
    <text evidence="8">The sequence shown here is derived from an EMBL/GenBank/DDBJ whole genome shotgun (WGS) entry which is preliminary data.</text>
</comment>
<feature type="transmembrane region" description="Helical" evidence="7">
    <location>
        <begin position="252"/>
        <end position="268"/>
    </location>
</feature>
<keyword evidence="3" id="KW-0813">Transport</keyword>
<dbReference type="InParanoid" id="A0A1Y2E275"/>
<accession>A0A1Y2E275</accession>
<gene>
    <name evidence="8" type="ORF">BCR35DRAFT_308592</name>
</gene>
<dbReference type="AlphaFoldDB" id="A0A1Y2E275"/>
<feature type="transmembrane region" description="Helical" evidence="7">
    <location>
        <begin position="215"/>
        <end position="240"/>
    </location>
</feature>
<evidence type="ECO:0000256" key="5">
    <source>
        <dbReference type="ARBA" id="ARBA00022989"/>
    </source>
</evidence>
<dbReference type="EMBL" id="MCGR01000064">
    <property type="protein sequence ID" value="ORY65650.1"/>
    <property type="molecule type" value="Genomic_DNA"/>
</dbReference>
<feature type="transmembrane region" description="Helical" evidence="7">
    <location>
        <begin position="312"/>
        <end position="337"/>
    </location>
</feature>
<feature type="transmembrane region" description="Helical" evidence="7">
    <location>
        <begin position="585"/>
        <end position="611"/>
    </location>
</feature>
<evidence type="ECO:0000256" key="3">
    <source>
        <dbReference type="ARBA" id="ARBA00022448"/>
    </source>
</evidence>
<feature type="transmembrane region" description="Helical" evidence="7">
    <location>
        <begin position="631"/>
        <end position="653"/>
    </location>
</feature>
<keyword evidence="9" id="KW-1185">Reference proteome</keyword>
<comment type="subcellular location">
    <subcellularLocation>
        <location evidence="1">Membrane</location>
        <topology evidence="1">Multi-pass membrane protein</topology>
    </subcellularLocation>
</comment>
<reference evidence="8 9" key="1">
    <citation type="submission" date="2016-07" db="EMBL/GenBank/DDBJ databases">
        <title>Pervasive Adenine N6-methylation of Active Genes in Fungi.</title>
        <authorList>
            <consortium name="DOE Joint Genome Institute"/>
            <person name="Mondo S.J."/>
            <person name="Dannebaum R.O."/>
            <person name="Kuo R.C."/>
            <person name="Labutti K."/>
            <person name="Haridas S."/>
            <person name="Kuo A."/>
            <person name="Salamov A."/>
            <person name="Ahrendt S.R."/>
            <person name="Lipzen A."/>
            <person name="Sullivan W."/>
            <person name="Andreopoulos W.B."/>
            <person name="Clum A."/>
            <person name="Lindquist E."/>
            <person name="Daum C."/>
            <person name="Ramamoorthy G.K."/>
            <person name="Gryganskyi A."/>
            <person name="Culley D."/>
            <person name="Magnuson J.K."/>
            <person name="James T.Y."/>
            <person name="O'Malley M.A."/>
            <person name="Stajich J.E."/>
            <person name="Spatafora J.W."/>
            <person name="Visel A."/>
            <person name="Grigoriev I.V."/>
        </authorList>
    </citation>
    <scope>NUCLEOTIDE SEQUENCE [LARGE SCALE GENOMIC DNA]</scope>
    <source>
        <strain evidence="8 9">62-1032</strain>
    </source>
</reference>
<dbReference type="Pfam" id="PF03169">
    <property type="entry name" value="OPT"/>
    <property type="match status" value="1"/>
</dbReference>
<dbReference type="GO" id="GO:0035673">
    <property type="term" value="F:oligopeptide transmembrane transporter activity"/>
    <property type="evidence" value="ECO:0007669"/>
    <property type="project" value="InterPro"/>
</dbReference>
<keyword evidence="5 7" id="KW-1133">Transmembrane helix</keyword>
<dbReference type="Proteomes" id="UP000193467">
    <property type="component" value="Unassembled WGS sequence"/>
</dbReference>
<dbReference type="PANTHER" id="PTHR31645">
    <property type="entry name" value="OLIGOPEPTIDE TRANSPORTER YGL114W-RELATED"/>
    <property type="match status" value="1"/>
</dbReference>
<name>A0A1Y2E275_9BASI</name>
<feature type="transmembrane region" description="Helical" evidence="7">
    <location>
        <begin position="497"/>
        <end position="514"/>
    </location>
</feature>
<evidence type="ECO:0000256" key="1">
    <source>
        <dbReference type="ARBA" id="ARBA00004141"/>
    </source>
</evidence>
<dbReference type="InterPro" id="IPR004813">
    <property type="entry name" value="OPT"/>
</dbReference>
<keyword evidence="6 7" id="KW-0472">Membrane</keyword>
<evidence type="ECO:0000313" key="8">
    <source>
        <dbReference type="EMBL" id="ORY65650.1"/>
    </source>
</evidence>
<sequence>MAATVGSTSTTRPVAVQDDAEFTARAVLVGLLIGVLLAFTNMYFGLQSGWISMMSLQASLLGFAVFKVLPQSPFFNNRPLTVHENIVLQTTAVATGTLPLAAGLVGVIPALAQLTEKLDGSSPIILSPLALCAWCFAVAFFGVFLAVPLRRQVIVKEKLVFPSGTATAQIISVLHEVPAPGAKPVEGYRPLATSDGEEEEVEAAPTKIDKSGWNALLNSFALSAGFTLLSLAFPVVYAIPVFNIFGNLAHNWLWWFSPSFSYIGQGIIMGLPTTASMNLGMLCGWAFLSPLAKHMGWAPGPVSSSADGSRGWILWPALAIMMAESLLSISLVTFSALAGPLGMKERPIIIDDDETRSLDEREEEVPVASGRSEEEADKNIVLGGVVLSCVACVVLVAIVFGEEGIKWWATLIALVLASIFSVLGVRALGETDLNPVSAIGKISQLLFAVVQPHNIVANLIAGGISEAGAQQAGDLMQDLKTGHLHGASPKAQFQGQMIGSLASVFVSSGIYVLYRNLYDLPSTTFPVPTAAIWLNLARLVNNGELPPRSKEAMLIFGISFVVLAGVKMVFKGRQTLGWTRFVPSGIAFAIGFINTPSFSIARLIGGLISYFAMKRHRSNHAGASSSHLENIGLIIVASGFVLGEGLASIVGLVVKSAGGGPLSCWGCDLGGGGYCGGC</sequence>
<feature type="transmembrane region" description="Helical" evidence="7">
    <location>
        <begin position="407"/>
        <end position="428"/>
    </location>
</feature>
<comment type="similarity">
    <text evidence="2">Belongs to the oligopeptide OPT transporter family.</text>
</comment>
<dbReference type="NCBIfam" id="TIGR00728">
    <property type="entry name" value="OPT_sfam"/>
    <property type="match status" value="1"/>
</dbReference>
<feature type="transmembrane region" description="Helical" evidence="7">
    <location>
        <begin position="22"/>
        <end position="44"/>
    </location>
</feature>
<evidence type="ECO:0000256" key="2">
    <source>
        <dbReference type="ARBA" id="ARBA00008807"/>
    </source>
</evidence>
<feature type="transmembrane region" description="Helical" evidence="7">
    <location>
        <begin position="552"/>
        <end position="570"/>
    </location>
</feature>